<comment type="caution">
    <text evidence="2">The sequence shown here is derived from an EMBL/GenBank/DDBJ whole genome shotgun (WGS) entry which is preliminary data.</text>
</comment>
<dbReference type="EMBL" id="JABMCC010000101">
    <property type="protein sequence ID" value="NUU54088.1"/>
    <property type="molecule type" value="Genomic_DNA"/>
</dbReference>
<dbReference type="InterPro" id="IPR007492">
    <property type="entry name" value="LytTR_DNA-bd_dom"/>
</dbReference>
<proteinExistence type="predicted"/>
<evidence type="ECO:0000313" key="2">
    <source>
        <dbReference type="EMBL" id="NUU54088.1"/>
    </source>
</evidence>
<keyword evidence="3" id="KW-1185">Reference proteome</keyword>
<organism evidence="2 3">
    <name type="scientific">Paenibacillus taichungensis</name>
    <dbReference type="NCBI Taxonomy" id="484184"/>
    <lineage>
        <taxon>Bacteria</taxon>
        <taxon>Bacillati</taxon>
        <taxon>Bacillota</taxon>
        <taxon>Bacilli</taxon>
        <taxon>Bacillales</taxon>
        <taxon>Paenibacillaceae</taxon>
        <taxon>Paenibacillus</taxon>
    </lineage>
</organism>
<reference evidence="2 3" key="1">
    <citation type="submission" date="2020-05" db="EMBL/GenBank/DDBJ databases">
        <title>Genome Sequencing of Type Strains.</title>
        <authorList>
            <person name="Lemaire J.F."/>
            <person name="Inderbitzin P."/>
            <person name="Gregorio O.A."/>
            <person name="Collins S.B."/>
            <person name="Wespe N."/>
            <person name="Knight-Connoni V."/>
        </authorList>
    </citation>
    <scope>NUCLEOTIDE SEQUENCE [LARGE SCALE GENOMIC DNA]</scope>
    <source>
        <strain evidence="2 3">DSM 19942</strain>
    </source>
</reference>
<accession>A0ABX2MJD9</accession>
<feature type="domain" description="HTH LytTR-type" evidence="1">
    <location>
        <begin position="21"/>
        <end position="108"/>
    </location>
</feature>
<dbReference type="Pfam" id="PF04397">
    <property type="entry name" value="LytTR"/>
    <property type="match status" value="1"/>
</dbReference>
<dbReference type="Proteomes" id="UP000577724">
    <property type="component" value="Unassembled WGS sequence"/>
</dbReference>
<dbReference type="GeneID" id="97611661"/>
<protein>
    <submittedName>
        <fullName evidence="2">LytTR family transcriptional regulator</fullName>
    </submittedName>
</protein>
<evidence type="ECO:0000259" key="1">
    <source>
        <dbReference type="Pfam" id="PF04397"/>
    </source>
</evidence>
<evidence type="ECO:0000313" key="3">
    <source>
        <dbReference type="Proteomes" id="UP000577724"/>
    </source>
</evidence>
<gene>
    <name evidence="2" type="ORF">HP548_08325</name>
</gene>
<dbReference type="Gene3D" id="2.40.50.1020">
    <property type="entry name" value="LytTr DNA-binding domain"/>
    <property type="match status" value="1"/>
</dbReference>
<dbReference type="RefSeq" id="WP_175381371.1">
    <property type="nucleotide sequence ID" value="NZ_JABMCC010000101.1"/>
</dbReference>
<name>A0ABX2MJD9_9BACL</name>
<sequence>MYELVSLSVSKDRNGKTGGTNVPIREITHLENDDYRVVVHTEKNIYFYVATLTFLEDFLNSSGYRFRMADRGCLINVDSIACVDMDLMLAYFEDEPTKKSKKCTLGKDKFARILKEFTQLENRCSSRITSKKRLFGFGR</sequence>